<keyword evidence="1" id="KW-0472">Membrane</keyword>
<feature type="transmembrane region" description="Helical" evidence="1">
    <location>
        <begin position="271"/>
        <end position="289"/>
    </location>
</feature>
<gene>
    <name evidence="3" type="ORF">ACFPPD_26015</name>
</gene>
<evidence type="ECO:0000256" key="1">
    <source>
        <dbReference type="SAM" id="Phobius"/>
    </source>
</evidence>
<proteinExistence type="predicted"/>
<dbReference type="Pfam" id="PF13847">
    <property type="entry name" value="Methyltransf_31"/>
    <property type="match status" value="1"/>
</dbReference>
<dbReference type="Proteomes" id="UP001596105">
    <property type="component" value="Unassembled WGS sequence"/>
</dbReference>
<protein>
    <submittedName>
        <fullName evidence="3">Class I SAM-dependent methyltransferase</fullName>
    </submittedName>
</protein>
<dbReference type="InterPro" id="IPR029063">
    <property type="entry name" value="SAM-dependent_MTases_sf"/>
</dbReference>
<organism evidence="3 4">
    <name type="scientific">Cohnella suwonensis</name>
    <dbReference type="NCBI Taxonomy" id="696072"/>
    <lineage>
        <taxon>Bacteria</taxon>
        <taxon>Bacillati</taxon>
        <taxon>Bacillota</taxon>
        <taxon>Bacilli</taxon>
        <taxon>Bacillales</taxon>
        <taxon>Paenibacillaceae</taxon>
        <taxon>Cohnella</taxon>
    </lineage>
</organism>
<feature type="transmembrane region" description="Helical" evidence="1">
    <location>
        <begin position="301"/>
        <end position="318"/>
    </location>
</feature>
<comment type="caution">
    <text evidence="3">The sequence shown here is derived from an EMBL/GenBank/DDBJ whole genome shotgun (WGS) entry which is preliminary data.</text>
</comment>
<dbReference type="InterPro" id="IPR025714">
    <property type="entry name" value="Methyltranfer_dom"/>
</dbReference>
<keyword evidence="3" id="KW-0489">Methyltransferase</keyword>
<keyword evidence="1" id="KW-1133">Transmembrane helix</keyword>
<dbReference type="GO" id="GO:0008168">
    <property type="term" value="F:methyltransferase activity"/>
    <property type="evidence" value="ECO:0007669"/>
    <property type="project" value="UniProtKB-KW"/>
</dbReference>
<dbReference type="Gene3D" id="3.40.50.150">
    <property type="entry name" value="Vaccinia Virus protein VP39"/>
    <property type="match status" value="1"/>
</dbReference>
<feature type="domain" description="Methyltransferase" evidence="2">
    <location>
        <begin position="42"/>
        <end position="162"/>
    </location>
</feature>
<dbReference type="CDD" id="cd02440">
    <property type="entry name" value="AdoMet_MTases"/>
    <property type="match status" value="1"/>
</dbReference>
<dbReference type="RefSeq" id="WP_209750620.1">
    <property type="nucleotide sequence ID" value="NZ_JBHSMH010000117.1"/>
</dbReference>
<reference evidence="4" key="1">
    <citation type="journal article" date="2019" name="Int. J. Syst. Evol. Microbiol.">
        <title>The Global Catalogue of Microorganisms (GCM) 10K type strain sequencing project: providing services to taxonomists for standard genome sequencing and annotation.</title>
        <authorList>
            <consortium name="The Broad Institute Genomics Platform"/>
            <consortium name="The Broad Institute Genome Sequencing Center for Infectious Disease"/>
            <person name="Wu L."/>
            <person name="Ma J."/>
        </authorList>
    </citation>
    <scope>NUCLEOTIDE SEQUENCE [LARGE SCALE GENOMIC DNA]</scope>
    <source>
        <strain evidence="4">CCUG 57113</strain>
    </source>
</reference>
<keyword evidence="3" id="KW-0808">Transferase</keyword>
<sequence>MSDAVFINPDYSRTYTVNRRMNENAISEYFDRVMKLLGTKRRIRVVDVGCGTGQFTALMAEYFSGQQIEASIDGVDKSMAMLEVARRNCDGLGNVRFIHGDMLQYESAERYDLAFCSEMIHLVEDLAGFVAAIDRTLVPDGVLAIRTSTHKQLYERQWYRDFPAALQVDLNRHKSAYQLTAALETRGFQVSSHPIDESEKMDAATYLKLFEDRSYSTLRLIPDEEYKRSLSVLRERLKGERTDDEGLSNDLIFSEEKPMKIKGKDFSLPELMELGGLGILGLFAFAWPFVSGFFTIEFEKLVAIFVGALSITLLNLFIRLKVMDSKITPLNSVNLLSIQKLSDAFIRITSKKKEIKHLRVFAVTTNQIYTQVENLVRDDVSIRKCTIMVRDFEWNDPTRNEEVVKEIDMFIKRWRQLHREGIIQELEIVRYSFLPTEYQCIFDDEYMILGLYQPSKTDDASVTVVKPIVISKGLAEGKAIIDTYTERFDHMVAAYGSGA</sequence>
<keyword evidence="1" id="KW-0812">Transmembrane</keyword>
<dbReference type="SUPFAM" id="SSF53335">
    <property type="entry name" value="S-adenosyl-L-methionine-dependent methyltransferases"/>
    <property type="match status" value="1"/>
</dbReference>
<dbReference type="PANTHER" id="PTHR43861">
    <property type="entry name" value="TRANS-ACONITATE 2-METHYLTRANSFERASE-RELATED"/>
    <property type="match status" value="1"/>
</dbReference>
<keyword evidence="4" id="KW-1185">Reference proteome</keyword>
<evidence type="ECO:0000313" key="4">
    <source>
        <dbReference type="Proteomes" id="UP001596105"/>
    </source>
</evidence>
<accession>A0ABW0M2A5</accession>
<dbReference type="EMBL" id="JBHSMH010000117">
    <property type="protein sequence ID" value="MFC5472143.1"/>
    <property type="molecule type" value="Genomic_DNA"/>
</dbReference>
<evidence type="ECO:0000259" key="2">
    <source>
        <dbReference type="Pfam" id="PF13847"/>
    </source>
</evidence>
<name>A0ABW0M2A5_9BACL</name>
<dbReference type="PANTHER" id="PTHR43861:SF1">
    <property type="entry name" value="TRANS-ACONITATE 2-METHYLTRANSFERASE"/>
    <property type="match status" value="1"/>
</dbReference>
<evidence type="ECO:0000313" key="3">
    <source>
        <dbReference type="EMBL" id="MFC5472143.1"/>
    </source>
</evidence>
<dbReference type="GO" id="GO:0032259">
    <property type="term" value="P:methylation"/>
    <property type="evidence" value="ECO:0007669"/>
    <property type="project" value="UniProtKB-KW"/>
</dbReference>